<sequence length="466" mass="52236">MRDVESATTVERRPSQSSRSNNDAILVTEGFNGRRNTYREVTGRSSRRGSTRRSETYGGQSPAEYSSSSSPISYVERRPQAPSPPLHPSLMPTRRDSPLRSMGPDYGTPLRTVAADGSAVYDRVPSLELPRATENERHRSAQFRPQSTRRSSLSSTTVELDEPLTPSGRPQRPSISIVTEERSPRSSTSGTSASPGLSSLPKFSNLRRDVGLSNVRPRSDQSGSRDSRQSSYSEEERQARIERARLVETERRQQTRRDASRERHRAAAEARLLGQRDKSPAGIESDPLVDAEFAQMARERAEAEARAQQQDQAARYADDQLRRDADARARYVASTTGATEGRSGTYREDVRSPSATHPPPSQPVTVHHYPAASRRNSSFHEHGEAVIAREQMRDEGDRRDAHQGASRRTQHASRRLSYVLGDTAVEGPNVEYLDDREVEARLGRRASKKAQREGDRTERRRRFFGM</sequence>
<evidence type="ECO:0000256" key="1">
    <source>
        <dbReference type="SAM" id="MobiDB-lite"/>
    </source>
</evidence>
<keyword evidence="3" id="KW-1185">Reference proteome</keyword>
<feature type="compositionally biased region" description="Basic and acidic residues" evidence="1">
    <location>
        <begin position="1"/>
        <end position="14"/>
    </location>
</feature>
<evidence type="ECO:0000313" key="3">
    <source>
        <dbReference type="Proteomes" id="UP001274830"/>
    </source>
</evidence>
<feature type="compositionally biased region" description="Low complexity" evidence="1">
    <location>
        <begin position="306"/>
        <end position="315"/>
    </location>
</feature>
<accession>A0AAE1C560</accession>
<feature type="region of interest" description="Disordered" evidence="1">
    <location>
        <begin position="442"/>
        <end position="466"/>
    </location>
</feature>
<feature type="region of interest" description="Disordered" evidence="1">
    <location>
        <begin position="1"/>
        <end position="415"/>
    </location>
</feature>
<protein>
    <submittedName>
        <fullName evidence="2">Uncharacterized protein</fullName>
    </submittedName>
</protein>
<comment type="caution">
    <text evidence="2">The sequence shown here is derived from an EMBL/GenBank/DDBJ whole genome shotgun (WGS) entry which is preliminary data.</text>
</comment>
<gene>
    <name evidence="2" type="ORF">LTR78_001693</name>
</gene>
<dbReference type="EMBL" id="JAUTXT010000004">
    <property type="protein sequence ID" value="KAK3678396.1"/>
    <property type="molecule type" value="Genomic_DNA"/>
</dbReference>
<evidence type="ECO:0000313" key="2">
    <source>
        <dbReference type="EMBL" id="KAK3678396.1"/>
    </source>
</evidence>
<feature type="compositionally biased region" description="Low complexity" evidence="1">
    <location>
        <begin position="185"/>
        <end position="200"/>
    </location>
</feature>
<organism evidence="2 3">
    <name type="scientific">Recurvomyces mirabilis</name>
    <dbReference type="NCBI Taxonomy" id="574656"/>
    <lineage>
        <taxon>Eukaryota</taxon>
        <taxon>Fungi</taxon>
        <taxon>Dikarya</taxon>
        <taxon>Ascomycota</taxon>
        <taxon>Pezizomycotina</taxon>
        <taxon>Dothideomycetes</taxon>
        <taxon>Dothideomycetidae</taxon>
        <taxon>Mycosphaerellales</taxon>
        <taxon>Teratosphaeriaceae</taxon>
        <taxon>Recurvomyces</taxon>
    </lineage>
</organism>
<feature type="compositionally biased region" description="Basic and acidic residues" evidence="1">
    <location>
        <begin position="217"/>
        <end position="279"/>
    </location>
</feature>
<dbReference type="AlphaFoldDB" id="A0AAE1C560"/>
<dbReference type="Proteomes" id="UP001274830">
    <property type="component" value="Unassembled WGS sequence"/>
</dbReference>
<feature type="compositionally biased region" description="Low complexity" evidence="1">
    <location>
        <begin position="148"/>
        <end position="157"/>
    </location>
</feature>
<feature type="compositionally biased region" description="Low complexity" evidence="1">
    <location>
        <begin position="61"/>
        <end position="74"/>
    </location>
</feature>
<name>A0AAE1C560_9PEZI</name>
<feature type="compositionally biased region" description="Basic and acidic residues" evidence="1">
    <location>
        <begin position="390"/>
        <end position="402"/>
    </location>
</feature>
<feature type="compositionally biased region" description="Basic and acidic residues" evidence="1">
    <location>
        <begin position="316"/>
        <end position="329"/>
    </location>
</feature>
<proteinExistence type="predicted"/>
<reference evidence="2" key="1">
    <citation type="submission" date="2023-07" db="EMBL/GenBank/DDBJ databases">
        <title>Black Yeasts Isolated from many extreme environments.</title>
        <authorList>
            <person name="Coleine C."/>
            <person name="Stajich J.E."/>
            <person name="Selbmann L."/>
        </authorList>
    </citation>
    <scope>NUCLEOTIDE SEQUENCE</scope>
    <source>
        <strain evidence="2">CCFEE 5485</strain>
    </source>
</reference>